<sequence length="56" mass="6326">MQSLIFGIVDLSRDYCKIRQKGSERESCSDLFLCVEYLHGSQARGQSLDNCLIGEL</sequence>
<dbReference type="EMBL" id="LS483447">
    <property type="protein sequence ID" value="SQH72606.1"/>
    <property type="molecule type" value="Genomic_DNA"/>
</dbReference>
<dbReference type="AlphaFoldDB" id="A0A2X4PFC4"/>
<evidence type="ECO:0000313" key="2">
    <source>
        <dbReference type="Proteomes" id="UP000249300"/>
    </source>
</evidence>
<dbReference type="KEGG" id="pcre:NCTC12858_00430"/>
<accession>A0A2X4PFC4</accession>
<proteinExistence type="predicted"/>
<name>A0A2X4PFC4_9PORP</name>
<organism evidence="1 2">
    <name type="scientific">Porphyromonas crevioricanis</name>
    <dbReference type="NCBI Taxonomy" id="393921"/>
    <lineage>
        <taxon>Bacteria</taxon>
        <taxon>Pseudomonadati</taxon>
        <taxon>Bacteroidota</taxon>
        <taxon>Bacteroidia</taxon>
        <taxon>Bacteroidales</taxon>
        <taxon>Porphyromonadaceae</taxon>
        <taxon>Porphyromonas</taxon>
    </lineage>
</organism>
<keyword evidence="2" id="KW-1185">Reference proteome</keyword>
<protein>
    <submittedName>
        <fullName evidence="1">Uncharacterized protein</fullName>
    </submittedName>
</protein>
<gene>
    <name evidence="1" type="ORF">NCTC12858_00430</name>
</gene>
<reference evidence="1 2" key="1">
    <citation type="submission" date="2018-06" db="EMBL/GenBank/DDBJ databases">
        <authorList>
            <consortium name="Pathogen Informatics"/>
            <person name="Doyle S."/>
        </authorList>
    </citation>
    <scope>NUCLEOTIDE SEQUENCE [LARGE SCALE GENOMIC DNA]</scope>
    <source>
        <strain evidence="1 2">NCTC12858</strain>
    </source>
</reference>
<dbReference type="Proteomes" id="UP000249300">
    <property type="component" value="Chromosome 1"/>
</dbReference>
<evidence type="ECO:0000313" key="1">
    <source>
        <dbReference type="EMBL" id="SQH72606.1"/>
    </source>
</evidence>